<name>A0ABT8R107_9BACT</name>
<dbReference type="EMBL" id="JAUKPO010000002">
    <property type="protein sequence ID" value="MDO1445775.1"/>
    <property type="molecule type" value="Genomic_DNA"/>
</dbReference>
<evidence type="ECO:0008006" key="4">
    <source>
        <dbReference type="Google" id="ProtNLM"/>
    </source>
</evidence>
<keyword evidence="1" id="KW-0732">Signal</keyword>
<comment type="caution">
    <text evidence="2">The sequence shown here is derived from an EMBL/GenBank/DDBJ whole genome shotgun (WGS) entry which is preliminary data.</text>
</comment>
<reference evidence="2" key="1">
    <citation type="submission" date="2023-07" db="EMBL/GenBank/DDBJ databases">
        <title>The genome sequence of Rhodocytophaga aerolata KACC 12507.</title>
        <authorList>
            <person name="Zhang X."/>
        </authorList>
    </citation>
    <scope>NUCLEOTIDE SEQUENCE</scope>
    <source>
        <strain evidence="2">KACC 12507</strain>
    </source>
</reference>
<protein>
    <recommendedName>
        <fullName evidence="4">Outer membrane protein beta-barrel domain-containing protein</fullName>
    </recommendedName>
</protein>
<evidence type="ECO:0000313" key="2">
    <source>
        <dbReference type="EMBL" id="MDO1445775.1"/>
    </source>
</evidence>
<accession>A0ABT8R107</accession>
<feature type="signal peptide" evidence="1">
    <location>
        <begin position="1"/>
        <end position="21"/>
    </location>
</feature>
<organism evidence="2 3">
    <name type="scientific">Rhodocytophaga aerolata</name>
    <dbReference type="NCBI Taxonomy" id="455078"/>
    <lineage>
        <taxon>Bacteria</taxon>
        <taxon>Pseudomonadati</taxon>
        <taxon>Bacteroidota</taxon>
        <taxon>Cytophagia</taxon>
        <taxon>Cytophagales</taxon>
        <taxon>Rhodocytophagaceae</taxon>
        <taxon>Rhodocytophaga</taxon>
    </lineage>
</organism>
<evidence type="ECO:0000256" key="1">
    <source>
        <dbReference type="SAM" id="SignalP"/>
    </source>
</evidence>
<dbReference type="RefSeq" id="WP_302036574.1">
    <property type="nucleotide sequence ID" value="NZ_JAUKPO010000002.1"/>
</dbReference>
<sequence length="189" mass="21014">MRKTTLLFLFCLLVFSSTTWAQTEKGSKLLGGSANFNFEKNYSFGISPQMGYFITTNFALGTGVSISYSKFNNDDTVGNSYRSNTTVAGFSPFIRYYFGKATSTRLFTQGAVVFQRLWQNTRINGSEPQINVDNFSTYRAGVGVVHFITQQIGLEALVAYSSSKYSVENRTGRVVLNVGLQIYLPASQQ</sequence>
<gene>
    <name evidence="2" type="ORF">Q0590_05910</name>
</gene>
<feature type="chain" id="PRO_5045802594" description="Outer membrane protein beta-barrel domain-containing protein" evidence="1">
    <location>
        <begin position="22"/>
        <end position="189"/>
    </location>
</feature>
<dbReference type="SUPFAM" id="SSF56935">
    <property type="entry name" value="Porins"/>
    <property type="match status" value="1"/>
</dbReference>
<dbReference type="Proteomes" id="UP001168528">
    <property type="component" value="Unassembled WGS sequence"/>
</dbReference>
<proteinExistence type="predicted"/>
<keyword evidence="3" id="KW-1185">Reference proteome</keyword>
<evidence type="ECO:0000313" key="3">
    <source>
        <dbReference type="Proteomes" id="UP001168528"/>
    </source>
</evidence>
<dbReference type="Gene3D" id="2.40.160.20">
    <property type="match status" value="1"/>
</dbReference>